<name>A0A497ERG5_9CREN</name>
<comment type="caution">
    <text evidence="7">The sequence shown here is derived from an EMBL/GenBank/DDBJ whole genome shotgun (WGS) entry which is preliminary data.</text>
</comment>
<dbReference type="InterPro" id="IPR001173">
    <property type="entry name" value="Glyco_trans_2-like"/>
</dbReference>
<evidence type="ECO:0000256" key="4">
    <source>
        <dbReference type="ARBA" id="ARBA00022679"/>
    </source>
</evidence>
<gene>
    <name evidence="7" type="ORF">DRJ33_08180</name>
</gene>
<comment type="subcellular location">
    <subcellularLocation>
        <location evidence="1">Cell membrane</location>
    </subcellularLocation>
</comment>
<organism evidence="7 8">
    <name type="scientific">Thermoproteota archaeon</name>
    <dbReference type="NCBI Taxonomy" id="2056631"/>
    <lineage>
        <taxon>Archaea</taxon>
        <taxon>Thermoproteota</taxon>
    </lineage>
</organism>
<evidence type="ECO:0000256" key="1">
    <source>
        <dbReference type="ARBA" id="ARBA00004236"/>
    </source>
</evidence>
<keyword evidence="5" id="KW-0472">Membrane</keyword>
<dbReference type="EMBL" id="QMQX01000207">
    <property type="protein sequence ID" value="RLE49501.1"/>
    <property type="molecule type" value="Genomic_DNA"/>
</dbReference>
<dbReference type="Pfam" id="PF00535">
    <property type="entry name" value="Glycos_transf_2"/>
    <property type="match status" value="1"/>
</dbReference>
<reference evidence="7 8" key="1">
    <citation type="submission" date="2018-06" db="EMBL/GenBank/DDBJ databases">
        <title>Extensive metabolic versatility and redundancy in microbially diverse, dynamic hydrothermal sediments.</title>
        <authorList>
            <person name="Dombrowski N."/>
            <person name="Teske A."/>
            <person name="Baker B.J."/>
        </authorList>
    </citation>
    <scope>NUCLEOTIDE SEQUENCE [LARGE SCALE GENOMIC DNA]</scope>
    <source>
        <strain evidence="7">B34_G17</strain>
    </source>
</reference>
<evidence type="ECO:0000313" key="7">
    <source>
        <dbReference type="EMBL" id="RLE49501.1"/>
    </source>
</evidence>
<dbReference type="GO" id="GO:0005886">
    <property type="term" value="C:plasma membrane"/>
    <property type="evidence" value="ECO:0007669"/>
    <property type="project" value="UniProtKB-SubCell"/>
</dbReference>
<feature type="domain" description="Glycosyltransferase 2-like" evidence="6">
    <location>
        <begin position="6"/>
        <end position="160"/>
    </location>
</feature>
<dbReference type="GO" id="GO:0016757">
    <property type="term" value="F:glycosyltransferase activity"/>
    <property type="evidence" value="ECO:0007669"/>
    <property type="project" value="UniProtKB-KW"/>
</dbReference>
<evidence type="ECO:0000256" key="5">
    <source>
        <dbReference type="ARBA" id="ARBA00023136"/>
    </source>
</evidence>
<dbReference type="PANTHER" id="PTHR43646">
    <property type="entry name" value="GLYCOSYLTRANSFERASE"/>
    <property type="match status" value="1"/>
</dbReference>
<protein>
    <submittedName>
        <fullName evidence="7">Glycosyltransferase family 2 protein</fullName>
    </submittedName>
</protein>
<feature type="non-terminal residue" evidence="7">
    <location>
        <position position="232"/>
    </location>
</feature>
<evidence type="ECO:0000259" key="6">
    <source>
        <dbReference type="Pfam" id="PF00535"/>
    </source>
</evidence>
<dbReference type="Proteomes" id="UP000272051">
    <property type="component" value="Unassembled WGS sequence"/>
</dbReference>
<dbReference type="SUPFAM" id="SSF53448">
    <property type="entry name" value="Nucleotide-diphospho-sugar transferases"/>
    <property type="match status" value="1"/>
</dbReference>
<dbReference type="PANTHER" id="PTHR43646:SF2">
    <property type="entry name" value="GLYCOSYLTRANSFERASE 2-LIKE DOMAIN-CONTAINING PROTEIN"/>
    <property type="match status" value="1"/>
</dbReference>
<evidence type="ECO:0000256" key="2">
    <source>
        <dbReference type="ARBA" id="ARBA00022475"/>
    </source>
</evidence>
<proteinExistence type="predicted"/>
<dbReference type="InterPro" id="IPR029044">
    <property type="entry name" value="Nucleotide-diphossugar_trans"/>
</dbReference>
<sequence length="232" mass="26253">MEIKATVIIPTYNEEKFVEKCLRSLCDQTVSREKYEIIIVDGYSTDRTREIAAKYADKVIYQISKGVGGARNDGAREAKGRILVFTDADVVFPKNWLERIISYFEKDDDIIAVCGPDEPLEHSGKLLALYKLINGFSKVLYKIGIVGTRGTNTAVRKDIFFKIGGYTDYPLCDDVELGLRLKKLGKVVYDNKIKVKMSARRFNKYGALNVLKEWIKGDIMLLIGKRTIGSYA</sequence>
<dbReference type="AlphaFoldDB" id="A0A497ERG5"/>
<evidence type="ECO:0000256" key="3">
    <source>
        <dbReference type="ARBA" id="ARBA00022676"/>
    </source>
</evidence>
<dbReference type="Gene3D" id="3.90.550.10">
    <property type="entry name" value="Spore Coat Polysaccharide Biosynthesis Protein SpsA, Chain A"/>
    <property type="match status" value="1"/>
</dbReference>
<keyword evidence="2" id="KW-1003">Cell membrane</keyword>
<keyword evidence="4" id="KW-0808">Transferase</keyword>
<keyword evidence="3" id="KW-0328">Glycosyltransferase</keyword>
<accession>A0A497ERG5</accession>
<evidence type="ECO:0000313" key="8">
    <source>
        <dbReference type="Proteomes" id="UP000272051"/>
    </source>
</evidence>